<dbReference type="STRING" id="29760.F6HLX6"/>
<dbReference type="eggNOG" id="ENOG502QPYS">
    <property type="taxonomic scope" value="Eukaryota"/>
</dbReference>
<dbReference type="InParanoid" id="F6HLX6"/>
<dbReference type="GO" id="GO:0005886">
    <property type="term" value="C:plasma membrane"/>
    <property type="evidence" value="ECO:0000318"/>
    <property type="project" value="GO_Central"/>
</dbReference>
<evidence type="ECO:0008006" key="9">
    <source>
        <dbReference type="Google" id="ProtNLM"/>
    </source>
</evidence>
<keyword evidence="3" id="KW-0433">Leucine-rich repeat</keyword>
<dbReference type="GO" id="GO:0038023">
    <property type="term" value="F:signaling receptor activity"/>
    <property type="evidence" value="ECO:0000318"/>
    <property type="project" value="GO_Central"/>
</dbReference>
<sequence>MLATNWSTKSSHCSWYGISCNAPQQRVSAINSSNMGLEGTIAPQVGNLSFLLQQLNLFNNKLVGSIPEAICNLSKLEELYLGNNQLIGEIPKKMSNLLNLKILSFPMNNLTGSIPTTIFNMSSLLNISLSYNSLSGSLPMDICYTNLKLKELNLSSNHLSGKVPTGEIPQSLFNIYSLRASSAKIINQSIHWRHSKSPREFV</sequence>
<evidence type="ECO:0000256" key="1">
    <source>
        <dbReference type="ARBA" id="ARBA00004196"/>
    </source>
</evidence>
<dbReference type="PaxDb" id="29760-VIT_10s0003g04760.t01"/>
<dbReference type="Gene3D" id="3.80.10.10">
    <property type="entry name" value="Ribonuclease Inhibitor"/>
    <property type="match status" value="2"/>
</dbReference>
<gene>
    <name evidence="7" type="ordered locus">VIT_10s0003g04760</name>
</gene>
<evidence type="ECO:0000256" key="6">
    <source>
        <dbReference type="ARBA" id="ARBA00023136"/>
    </source>
</evidence>
<dbReference type="AlphaFoldDB" id="F6HLX6"/>
<dbReference type="InterPro" id="IPR001611">
    <property type="entry name" value="Leu-rich_rpt"/>
</dbReference>
<evidence type="ECO:0000313" key="7">
    <source>
        <dbReference type="EMBL" id="CCB55851.1"/>
    </source>
</evidence>
<dbReference type="PANTHER" id="PTHR48059:SF30">
    <property type="entry name" value="OS06G0587000 PROTEIN"/>
    <property type="match status" value="1"/>
</dbReference>
<dbReference type="InterPro" id="IPR051848">
    <property type="entry name" value="PGIP"/>
</dbReference>
<evidence type="ECO:0000256" key="4">
    <source>
        <dbReference type="ARBA" id="ARBA00022729"/>
    </source>
</evidence>
<organism evidence="7 8">
    <name type="scientific">Vitis vinifera</name>
    <name type="common">Grape</name>
    <dbReference type="NCBI Taxonomy" id="29760"/>
    <lineage>
        <taxon>Eukaryota</taxon>
        <taxon>Viridiplantae</taxon>
        <taxon>Streptophyta</taxon>
        <taxon>Embryophyta</taxon>
        <taxon>Tracheophyta</taxon>
        <taxon>Spermatophyta</taxon>
        <taxon>Magnoliopsida</taxon>
        <taxon>eudicotyledons</taxon>
        <taxon>Gunneridae</taxon>
        <taxon>Pentapetalae</taxon>
        <taxon>rosids</taxon>
        <taxon>Vitales</taxon>
        <taxon>Vitaceae</taxon>
        <taxon>Viteae</taxon>
        <taxon>Vitis</taxon>
    </lineage>
</organism>
<name>F6HLX6_VITVI</name>
<proteinExistence type="predicted"/>
<protein>
    <recommendedName>
        <fullName evidence="9">Leucine-rich repeat-containing N-terminal plant-type domain-containing protein</fullName>
    </recommendedName>
</protein>
<dbReference type="HOGENOM" id="CLU_000288_18_9_1"/>
<dbReference type="FunFam" id="3.80.10.10:FF:000400">
    <property type="entry name" value="Nuclear pore complex protein NUP107"/>
    <property type="match status" value="1"/>
</dbReference>
<accession>F6HLX6</accession>
<dbReference type="Proteomes" id="UP000009183">
    <property type="component" value="Chromosome 10"/>
</dbReference>
<comment type="subcellular location">
    <subcellularLocation>
        <location evidence="1">Cell envelope</location>
    </subcellularLocation>
    <subcellularLocation>
        <location evidence="2">Membrane</location>
    </subcellularLocation>
</comment>
<evidence type="ECO:0000256" key="3">
    <source>
        <dbReference type="ARBA" id="ARBA00022614"/>
    </source>
</evidence>
<dbReference type="PANTHER" id="PTHR48059">
    <property type="entry name" value="POLYGALACTURONASE INHIBITOR 1"/>
    <property type="match status" value="1"/>
</dbReference>
<dbReference type="EMBL" id="FN595992">
    <property type="protein sequence ID" value="CCB55851.1"/>
    <property type="molecule type" value="Genomic_DNA"/>
</dbReference>
<evidence type="ECO:0000313" key="8">
    <source>
        <dbReference type="Proteomes" id="UP000009183"/>
    </source>
</evidence>
<dbReference type="Pfam" id="PF00560">
    <property type="entry name" value="LRR_1"/>
    <property type="match status" value="5"/>
</dbReference>
<keyword evidence="6" id="KW-0472">Membrane</keyword>
<evidence type="ECO:0000256" key="5">
    <source>
        <dbReference type="ARBA" id="ARBA00022737"/>
    </source>
</evidence>
<keyword evidence="8" id="KW-1185">Reference proteome</keyword>
<dbReference type="InterPro" id="IPR032675">
    <property type="entry name" value="LRR_dom_sf"/>
</dbReference>
<reference evidence="8" key="1">
    <citation type="journal article" date="2007" name="Nature">
        <title>The grapevine genome sequence suggests ancestral hexaploidization in major angiosperm phyla.</title>
        <authorList>
            <consortium name="The French-Italian Public Consortium for Grapevine Genome Characterization."/>
            <person name="Jaillon O."/>
            <person name="Aury J.-M."/>
            <person name="Noel B."/>
            <person name="Policriti A."/>
            <person name="Clepet C."/>
            <person name="Casagrande A."/>
            <person name="Choisne N."/>
            <person name="Aubourg S."/>
            <person name="Vitulo N."/>
            <person name="Jubin C."/>
            <person name="Vezzi A."/>
            <person name="Legeai F."/>
            <person name="Hugueney P."/>
            <person name="Dasilva C."/>
            <person name="Horner D."/>
            <person name="Mica E."/>
            <person name="Jublot D."/>
            <person name="Poulain J."/>
            <person name="Bruyere C."/>
            <person name="Billault A."/>
            <person name="Segurens B."/>
            <person name="Gouyvenoux M."/>
            <person name="Ugarte E."/>
            <person name="Cattonaro F."/>
            <person name="Anthouard V."/>
            <person name="Vico V."/>
            <person name="Del Fabbro C."/>
            <person name="Alaux M."/>
            <person name="Di Gaspero G."/>
            <person name="Dumas V."/>
            <person name="Felice N."/>
            <person name="Paillard S."/>
            <person name="Juman I."/>
            <person name="Moroldo M."/>
            <person name="Scalabrin S."/>
            <person name="Canaguier A."/>
            <person name="Le Clainche I."/>
            <person name="Malacrida G."/>
            <person name="Durand E."/>
            <person name="Pesole G."/>
            <person name="Laucou V."/>
            <person name="Chatelet P."/>
            <person name="Merdinoglu D."/>
            <person name="Delledonne M."/>
            <person name="Pezzotti M."/>
            <person name="Lecharny A."/>
            <person name="Scarpelli C."/>
            <person name="Artiguenave F."/>
            <person name="Pe M.E."/>
            <person name="Valle G."/>
            <person name="Morgante M."/>
            <person name="Caboche M."/>
            <person name="Adam-Blondon A.-F."/>
            <person name="Weissenbach J."/>
            <person name="Quetier F."/>
            <person name="Wincker P."/>
        </authorList>
    </citation>
    <scope>NUCLEOTIDE SEQUENCE [LARGE SCALE GENOMIC DNA]</scope>
    <source>
        <strain evidence="8">cv. Pinot noir / PN40024</strain>
    </source>
</reference>
<evidence type="ECO:0000256" key="2">
    <source>
        <dbReference type="ARBA" id="ARBA00004370"/>
    </source>
</evidence>
<dbReference type="SUPFAM" id="SSF52058">
    <property type="entry name" value="L domain-like"/>
    <property type="match status" value="1"/>
</dbReference>
<keyword evidence="4" id="KW-0732">Signal</keyword>
<keyword evidence="5" id="KW-0677">Repeat</keyword>